<feature type="compositionally biased region" description="Basic and acidic residues" evidence="1">
    <location>
        <begin position="155"/>
        <end position="169"/>
    </location>
</feature>
<evidence type="ECO:0000313" key="2">
    <source>
        <dbReference type="EMBL" id="KIW74035.1"/>
    </source>
</evidence>
<dbReference type="HOGENOM" id="CLU_019024_0_0_1"/>
<feature type="region of interest" description="Disordered" evidence="1">
    <location>
        <begin position="155"/>
        <end position="174"/>
    </location>
</feature>
<protein>
    <submittedName>
        <fullName evidence="2">Uncharacterized protein</fullName>
    </submittedName>
</protein>
<feature type="compositionally biased region" description="Basic residues" evidence="1">
    <location>
        <begin position="45"/>
        <end position="64"/>
    </location>
</feature>
<sequence length="614" mass="69290">MEQLTPPHDFDTADPHHQGWPTSVRLTHCSKEARMTPPSSPSPASRHRPKLQLSRLLRRSKSVKPKPSGLVQDGFRTHPLVITTKAPFPLIPPSPPSDMGDDSSSIAPPSAELRRMSASYSNLRGLALHQAASSPATPLLPSPYTKEFPRESEAFFKFHNPRDRPRTSDSDDDSLDSFNILSYYCDDPADSVWEPDEDSLRDNPSRGETLEDDNQSTASESMPATPLGQEYRPDLCTDESDWLANTTSHDERRRRFKSRYYQVVQQPWREIETECGEDKVMIATVLVGPGKPKLVHIQRAPSDSRTDPAVEHLPTPSTPKQVPVEVSAFSPYDTPYEPPPRIDSIIAGVTATVTRNPTNSLLPQPLALPRRRSSSRSDNIFKTWQRIHHLSDPFEISPRRTRSSRSVRAIEKRWAIRGSSDIDAHSLREPSPSTRSATWSRCRKLERMLDAVTRAIDCFPNDMLQLDSPTVLELRNPQIADQTYIEVFQRIFPAAASVVISALTAWIFVDLYFSRLKDQPVPMERYWAQAAASNENLHRIPDKAREMLGIGLPDAASIQLNEYALRRRALAIHASVGVIGQRLVEALRGSWDEDIWRSLRVLVEVIERNPQPWA</sequence>
<organism evidence="2 3">
    <name type="scientific">Phialophora macrospora</name>
    <dbReference type="NCBI Taxonomy" id="1851006"/>
    <lineage>
        <taxon>Eukaryota</taxon>
        <taxon>Fungi</taxon>
        <taxon>Dikarya</taxon>
        <taxon>Ascomycota</taxon>
        <taxon>Pezizomycotina</taxon>
        <taxon>Eurotiomycetes</taxon>
        <taxon>Chaetothyriomycetidae</taxon>
        <taxon>Chaetothyriales</taxon>
        <taxon>Herpotrichiellaceae</taxon>
        <taxon>Phialophora</taxon>
    </lineage>
</organism>
<keyword evidence="3" id="KW-1185">Reference proteome</keyword>
<dbReference type="Proteomes" id="UP000054266">
    <property type="component" value="Unassembled WGS sequence"/>
</dbReference>
<name>A0A0D2G5L9_9EURO</name>
<feature type="region of interest" description="Disordered" evidence="1">
    <location>
        <begin position="299"/>
        <end position="322"/>
    </location>
</feature>
<feature type="compositionally biased region" description="Basic and acidic residues" evidence="1">
    <location>
        <begin position="198"/>
        <end position="209"/>
    </location>
</feature>
<dbReference type="AlphaFoldDB" id="A0A0D2G5L9"/>
<evidence type="ECO:0000313" key="3">
    <source>
        <dbReference type="Proteomes" id="UP000054266"/>
    </source>
</evidence>
<feature type="region of interest" description="Disordered" evidence="1">
    <location>
        <begin position="1"/>
        <end position="73"/>
    </location>
</feature>
<feature type="region of interest" description="Disordered" evidence="1">
    <location>
        <begin position="189"/>
        <end position="234"/>
    </location>
</feature>
<accession>A0A0D2G5L9</accession>
<proteinExistence type="predicted"/>
<feature type="compositionally biased region" description="Basic and acidic residues" evidence="1">
    <location>
        <begin position="8"/>
        <end position="17"/>
    </location>
</feature>
<reference evidence="2 3" key="1">
    <citation type="submission" date="2015-01" db="EMBL/GenBank/DDBJ databases">
        <title>The Genome Sequence of Capronia semiimmersa CBS27337.</title>
        <authorList>
            <consortium name="The Broad Institute Genomics Platform"/>
            <person name="Cuomo C."/>
            <person name="de Hoog S."/>
            <person name="Gorbushina A."/>
            <person name="Stielow B."/>
            <person name="Teixiera M."/>
            <person name="Abouelleil A."/>
            <person name="Chapman S.B."/>
            <person name="Priest M."/>
            <person name="Young S.K."/>
            <person name="Wortman J."/>
            <person name="Nusbaum C."/>
            <person name="Birren B."/>
        </authorList>
    </citation>
    <scope>NUCLEOTIDE SEQUENCE [LARGE SCALE GENOMIC DNA]</scope>
    <source>
        <strain evidence="2 3">CBS 27337</strain>
    </source>
</reference>
<evidence type="ECO:0000256" key="1">
    <source>
        <dbReference type="SAM" id="MobiDB-lite"/>
    </source>
</evidence>
<dbReference type="EMBL" id="KN846956">
    <property type="protein sequence ID" value="KIW74035.1"/>
    <property type="molecule type" value="Genomic_DNA"/>
</dbReference>
<gene>
    <name evidence="2" type="ORF">PV04_02103</name>
</gene>